<accession>A0A9W9I578</accession>
<organism evidence="1 2">
    <name type="scientific">Penicillium canariense</name>
    <dbReference type="NCBI Taxonomy" id="189055"/>
    <lineage>
        <taxon>Eukaryota</taxon>
        <taxon>Fungi</taxon>
        <taxon>Dikarya</taxon>
        <taxon>Ascomycota</taxon>
        <taxon>Pezizomycotina</taxon>
        <taxon>Eurotiomycetes</taxon>
        <taxon>Eurotiomycetidae</taxon>
        <taxon>Eurotiales</taxon>
        <taxon>Aspergillaceae</taxon>
        <taxon>Penicillium</taxon>
    </lineage>
</organism>
<dbReference type="GeneID" id="81427333"/>
<name>A0A9W9I578_9EURO</name>
<proteinExistence type="predicted"/>
<protein>
    <submittedName>
        <fullName evidence="1">Uncharacterized protein</fullName>
    </submittedName>
</protein>
<comment type="caution">
    <text evidence="1">The sequence shown here is derived from an EMBL/GenBank/DDBJ whole genome shotgun (WGS) entry which is preliminary data.</text>
</comment>
<evidence type="ECO:0000313" key="1">
    <source>
        <dbReference type="EMBL" id="KAJ5167251.1"/>
    </source>
</evidence>
<reference evidence="1" key="1">
    <citation type="submission" date="2022-11" db="EMBL/GenBank/DDBJ databases">
        <authorList>
            <person name="Petersen C."/>
        </authorList>
    </citation>
    <scope>NUCLEOTIDE SEQUENCE</scope>
    <source>
        <strain evidence="1">IBT 26290</strain>
    </source>
</reference>
<evidence type="ECO:0000313" key="2">
    <source>
        <dbReference type="Proteomes" id="UP001149163"/>
    </source>
</evidence>
<gene>
    <name evidence="1" type="ORF">N7482_006032</name>
</gene>
<reference evidence="1" key="2">
    <citation type="journal article" date="2023" name="IMA Fungus">
        <title>Comparative genomic study of the Penicillium genus elucidates a diverse pangenome and 15 lateral gene transfer events.</title>
        <authorList>
            <person name="Petersen C."/>
            <person name="Sorensen T."/>
            <person name="Nielsen M.R."/>
            <person name="Sondergaard T.E."/>
            <person name="Sorensen J.L."/>
            <person name="Fitzpatrick D.A."/>
            <person name="Frisvad J.C."/>
            <person name="Nielsen K.L."/>
        </authorList>
    </citation>
    <scope>NUCLEOTIDE SEQUENCE</scope>
    <source>
        <strain evidence="1">IBT 26290</strain>
    </source>
</reference>
<dbReference type="EMBL" id="JAPQKN010000003">
    <property type="protein sequence ID" value="KAJ5167251.1"/>
    <property type="molecule type" value="Genomic_DNA"/>
</dbReference>
<dbReference type="Proteomes" id="UP001149163">
    <property type="component" value="Unassembled WGS sequence"/>
</dbReference>
<keyword evidence="2" id="KW-1185">Reference proteome</keyword>
<sequence length="60" mass="6811">MSRSGAGLANRLSRRCGDGGAVLTCSRRFQFRVSHLMLEKDDELPAEDIYCPKKRGLERR</sequence>
<dbReference type="AlphaFoldDB" id="A0A9W9I578"/>
<dbReference type="RefSeq" id="XP_056543712.1">
    <property type="nucleotide sequence ID" value="XM_056688157.1"/>
</dbReference>